<sequence>LGAGVAGTSGTRAASSVVLPPGAPGHVPFSPLRMMDRQQVNMAPPVAPHLSSSLSNFNLTSIIPEIDGKSGDNSGGMASSSSRGGGLGNNEALGATIPSQARLPPMPSSLLPPSEPLKGLPSDTNRLPSAVLNNSMNNIFTHPPHHQVGLGLNSSLPLPPTTFSGINFPTTDH</sequence>
<proteinExistence type="predicted"/>
<evidence type="ECO:0000256" key="1">
    <source>
        <dbReference type="SAM" id="MobiDB-lite"/>
    </source>
</evidence>
<dbReference type="EMBL" id="JARKIK010000041">
    <property type="protein sequence ID" value="KAK8738015.1"/>
    <property type="molecule type" value="Genomic_DNA"/>
</dbReference>
<accession>A0AAW0X0G8</accession>
<feature type="compositionally biased region" description="Low complexity" evidence="1">
    <location>
        <begin position="108"/>
        <end position="122"/>
    </location>
</feature>
<feature type="non-terminal residue" evidence="2">
    <location>
        <position position="1"/>
    </location>
</feature>
<name>A0AAW0X0G8_CHEQU</name>
<comment type="caution">
    <text evidence="2">The sequence shown here is derived from an EMBL/GenBank/DDBJ whole genome shotgun (WGS) entry which is preliminary data.</text>
</comment>
<reference evidence="2 3" key="1">
    <citation type="journal article" date="2024" name="BMC Genomics">
        <title>Genome assembly of redclaw crayfish (Cherax quadricarinatus) provides insights into its immune adaptation and hypoxia tolerance.</title>
        <authorList>
            <person name="Liu Z."/>
            <person name="Zheng J."/>
            <person name="Li H."/>
            <person name="Fang K."/>
            <person name="Wang S."/>
            <person name="He J."/>
            <person name="Zhou D."/>
            <person name="Weng S."/>
            <person name="Chi M."/>
            <person name="Gu Z."/>
            <person name="He J."/>
            <person name="Li F."/>
            <person name="Wang M."/>
        </authorList>
    </citation>
    <scope>NUCLEOTIDE SEQUENCE [LARGE SCALE GENOMIC DNA]</scope>
    <source>
        <strain evidence="2">ZL_2023a</strain>
    </source>
</reference>
<dbReference type="Proteomes" id="UP001445076">
    <property type="component" value="Unassembled WGS sequence"/>
</dbReference>
<gene>
    <name evidence="2" type="ORF">OTU49_004349</name>
</gene>
<evidence type="ECO:0000313" key="2">
    <source>
        <dbReference type="EMBL" id="KAK8738015.1"/>
    </source>
</evidence>
<keyword evidence="3" id="KW-1185">Reference proteome</keyword>
<feature type="region of interest" description="Disordered" evidence="1">
    <location>
        <begin position="1"/>
        <end position="20"/>
    </location>
</feature>
<evidence type="ECO:0000313" key="3">
    <source>
        <dbReference type="Proteomes" id="UP001445076"/>
    </source>
</evidence>
<feature type="compositionally biased region" description="Low complexity" evidence="1">
    <location>
        <begin position="71"/>
        <end position="82"/>
    </location>
</feature>
<feature type="region of interest" description="Disordered" evidence="1">
    <location>
        <begin position="67"/>
        <end position="128"/>
    </location>
</feature>
<dbReference type="AlphaFoldDB" id="A0AAW0X0G8"/>
<organism evidence="2 3">
    <name type="scientific">Cherax quadricarinatus</name>
    <name type="common">Australian red claw crayfish</name>
    <dbReference type="NCBI Taxonomy" id="27406"/>
    <lineage>
        <taxon>Eukaryota</taxon>
        <taxon>Metazoa</taxon>
        <taxon>Ecdysozoa</taxon>
        <taxon>Arthropoda</taxon>
        <taxon>Crustacea</taxon>
        <taxon>Multicrustacea</taxon>
        <taxon>Malacostraca</taxon>
        <taxon>Eumalacostraca</taxon>
        <taxon>Eucarida</taxon>
        <taxon>Decapoda</taxon>
        <taxon>Pleocyemata</taxon>
        <taxon>Astacidea</taxon>
        <taxon>Parastacoidea</taxon>
        <taxon>Parastacidae</taxon>
        <taxon>Cherax</taxon>
    </lineage>
</organism>
<protein>
    <submittedName>
        <fullName evidence="2">Uncharacterized protein</fullName>
    </submittedName>
</protein>